<protein>
    <submittedName>
        <fullName evidence="1">Uncharacterized protein</fullName>
    </submittedName>
</protein>
<proteinExistence type="predicted"/>
<evidence type="ECO:0000313" key="2">
    <source>
        <dbReference type="Proteomes" id="UP000177763"/>
    </source>
</evidence>
<accession>A0A1F4VGY8</accession>
<dbReference type="Proteomes" id="UP000177763">
    <property type="component" value="Unassembled WGS sequence"/>
</dbReference>
<dbReference type="EMBL" id="MEVN01000043">
    <property type="protein sequence ID" value="OGC56230.1"/>
    <property type="molecule type" value="Genomic_DNA"/>
</dbReference>
<reference evidence="1 2" key="1">
    <citation type="journal article" date="2016" name="Nat. Commun.">
        <title>Thousands of microbial genomes shed light on interconnected biogeochemical processes in an aquifer system.</title>
        <authorList>
            <person name="Anantharaman K."/>
            <person name="Brown C.T."/>
            <person name="Hug L.A."/>
            <person name="Sharon I."/>
            <person name="Castelle C.J."/>
            <person name="Probst A.J."/>
            <person name="Thomas B.C."/>
            <person name="Singh A."/>
            <person name="Wilkins M.J."/>
            <person name="Karaoz U."/>
            <person name="Brodie E.L."/>
            <person name="Williams K.H."/>
            <person name="Hubbard S.S."/>
            <person name="Banfield J.F."/>
        </authorList>
    </citation>
    <scope>NUCLEOTIDE SEQUENCE [LARGE SCALE GENOMIC DNA]</scope>
</reference>
<dbReference type="AlphaFoldDB" id="A0A1F4VGY8"/>
<name>A0A1F4VGY8_UNCKA</name>
<sequence>MSVVLIVDEKEPLYPNGSANVMPFVVYITVAGIQLKPEEVKREGGGVRSYKSTLLVRAVTYLGELSLDQVFDVRKGGSYTLGDPDYLFVNVKVTAFFPVDREVDGWLRLARTRPGPDYGLLSDLYPSLPEVNRWPRLFKAMKL</sequence>
<evidence type="ECO:0000313" key="1">
    <source>
        <dbReference type="EMBL" id="OGC56230.1"/>
    </source>
</evidence>
<comment type="caution">
    <text evidence="1">The sequence shown here is derived from an EMBL/GenBank/DDBJ whole genome shotgun (WGS) entry which is preliminary data.</text>
</comment>
<gene>
    <name evidence="1" type="ORF">A3H26_03775</name>
</gene>
<organism evidence="1 2">
    <name type="scientific">candidate division WWE3 bacterium RIFCSPLOWO2_12_FULL_36_10</name>
    <dbReference type="NCBI Taxonomy" id="1802630"/>
    <lineage>
        <taxon>Bacteria</taxon>
        <taxon>Katanobacteria</taxon>
    </lineage>
</organism>
<dbReference type="STRING" id="1802630.A3H26_03775"/>